<dbReference type="EMBL" id="JASFAG010000005">
    <property type="protein sequence ID" value="MDX9679355.1"/>
    <property type="molecule type" value="Genomic_DNA"/>
</dbReference>
<dbReference type="Proteomes" id="UP001287024">
    <property type="component" value="Unassembled WGS sequence"/>
</dbReference>
<evidence type="ECO:0000313" key="1">
    <source>
        <dbReference type="EMBL" id="MDX9679355.1"/>
    </source>
</evidence>
<accession>A0ABU5BS83</accession>
<name>A0ABU5BS83_9PSED</name>
<gene>
    <name evidence="1" type="ORF">QMK45_26080</name>
</gene>
<evidence type="ECO:0000313" key="2">
    <source>
        <dbReference type="Proteomes" id="UP001287024"/>
    </source>
</evidence>
<protein>
    <submittedName>
        <fullName evidence="1">Uncharacterized protein</fullName>
    </submittedName>
</protein>
<comment type="caution">
    <text evidence="1">The sequence shown here is derived from an EMBL/GenBank/DDBJ whole genome shotgun (WGS) entry which is preliminary data.</text>
</comment>
<organism evidence="1 2">
    <name type="scientific">Pseudomonas zeae</name>
    <dbReference type="NCBI Taxonomy" id="2745510"/>
    <lineage>
        <taxon>Bacteria</taxon>
        <taxon>Pseudomonadati</taxon>
        <taxon>Pseudomonadota</taxon>
        <taxon>Gammaproteobacteria</taxon>
        <taxon>Pseudomonadales</taxon>
        <taxon>Pseudomonadaceae</taxon>
        <taxon>Pseudomonas</taxon>
    </lineage>
</organism>
<reference evidence="1 2" key="1">
    <citation type="submission" date="2023-05" db="EMBL/GenBank/DDBJ databases">
        <title>Siderophore-mediated competition between Bacillus subtilis and Pseudomonas marginalis.</title>
        <authorList>
            <person name="Lyng M."/>
            <person name="Joergensen J.P.B."/>
            <person name="Schostag M.D."/>
            <person name="Jarmusch S.A."/>
            <person name="Aguilar D.K.C."/>
            <person name="Andrade C.N.L."/>
            <person name="Kovacs A.T."/>
        </authorList>
    </citation>
    <scope>NUCLEOTIDE SEQUENCE [LARGE SCALE GENOMIC DNA]</scope>
    <source>
        <strain evidence="1 2">P8_72</strain>
    </source>
</reference>
<sequence>MKSSKKILKDSLLFRDVYITGNTSSLHQDFDPKYVLNLDSLYVQTFSFIDRHEIVGIKDADSGKEKKIFRSYFEFGARWLSDTEEGEDSPTLDDSTKKEDTRTVRATIEASIVSEYVLLQEFDEETLIKYATDELSIEVWPFWREFLISQISRMHLTGVKMPTRKKITS</sequence>
<keyword evidence="2" id="KW-1185">Reference proteome</keyword>
<proteinExistence type="predicted"/>
<dbReference type="RefSeq" id="WP_320337502.1">
    <property type="nucleotide sequence ID" value="NZ_JASFAG010000005.1"/>
</dbReference>